<organism evidence="2 3">
    <name type="scientific">Cryobacterium sandaracinum</name>
    <dbReference type="NCBI Taxonomy" id="1259247"/>
    <lineage>
        <taxon>Bacteria</taxon>
        <taxon>Bacillati</taxon>
        <taxon>Actinomycetota</taxon>
        <taxon>Actinomycetes</taxon>
        <taxon>Micrococcales</taxon>
        <taxon>Microbacteriaceae</taxon>
        <taxon>Cryobacterium</taxon>
    </lineage>
</organism>
<evidence type="ECO:0000313" key="3">
    <source>
        <dbReference type="Proteomes" id="UP000297851"/>
    </source>
</evidence>
<keyword evidence="1" id="KW-1133">Transmembrane helix</keyword>
<dbReference type="RefSeq" id="WP_134371455.1">
    <property type="nucleotide sequence ID" value="NZ_SOGO01000006.1"/>
</dbReference>
<keyword evidence="1" id="KW-0472">Membrane</keyword>
<sequence>MSPGASIATLFLGGMLIFPLTTLTLRTAGGPAALPKGHPMAALATQFAFTVPSGTLVAVALGLTEPNLFFPASMIIVGAHYLPFVFLYGMRLFAVLAGY</sequence>
<gene>
    <name evidence="2" type="ORF">E3T25_00155</name>
</gene>
<reference evidence="2 3" key="1">
    <citation type="submission" date="2019-03" db="EMBL/GenBank/DDBJ databases">
        <title>Genomics of glacier-inhabiting Cryobacterium strains.</title>
        <authorList>
            <person name="Liu Q."/>
            <person name="Xin Y.-H."/>
        </authorList>
    </citation>
    <scope>NUCLEOTIDE SEQUENCE [LARGE SCALE GENOMIC DNA]</scope>
    <source>
        <strain evidence="2 3">TMT2-16</strain>
    </source>
</reference>
<dbReference type="Pfam" id="PF22765">
    <property type="entry name" value="DUF7010"/>
    <property type="match status" value="1"/>
</dbReference>
<evidence type="ECO:0000256" key="1">
    <source>
        <dbReference type="SAM" id="Phobius"/>
    </source>
</evidence>
<keyword evidence="3" id="KW-1185">Reference proteome</keyword>
<dbReference type="Proteomes" id="UP000297851">
    <property type="component" value="Unassembled WGS sequence"/>
</dbReference>
<comment type="caution">
    <text evidence="2">The sequence shown here is derived from an EMBL/GenBank/DDBJ whole genome shotgun (WGS) entry which is preliminary data.</text>
</comment>
<dbReference type="InterPro" id="IPR053824">
    <property type="entry name" value="DUF7010"/>
</dbReference>
<keyword evidence="1" id="KW-0812">Transmembrane</keyword>
<name>A0ABY2JJ17_9MICO</name>
<feature type="transmembrane region" description="Helical" evidence="1">
    <location>
        <begin position="40"/>
        <end position="63"/>
    </location>
</feature>
<feature type="transmembrane region" description="Helical" evidence="1">
    <location>
        <begin position="6"/>
        <end position="28"/>
    </location>
</feature>
<proteinExistence type="predicted"/>
<accession>A0ABY2JJ17</accession>
<evidence type="ECO:0000313" key="2">
    <source>
        <dbReference type="EMBL" id="TFD07179.1"/>
    </source>
</evidence>
<protein>
    <submittedName>
        <fullName evidence="2">Uncharacterized protein</fullName>
    </submittedName>
</protein>
<dbReference type="EMBL" id="SOGO01000006">
    <property type="protein sequence ID" value="TFD07179.1"/>
    <property type="molecule type" value="Genomic_DNA"/>
</dbReference>
<feature type="transmembrane region" description="Helical" evidence="1">
    <location>
        <begin position="69"/>
        <end position="89"/>
    </location>
</feature>